<dbReference type="Pfam" id="PF00793">
    <property type="entry name" value="DAHP_synth_1"/>
    <property type="match status" value="1"/>
</dbReference>
<dbReference type="NCBIfam" id="NF009396">
    <property type="entry name" value="PRK12756.1"/>
    <property type="match status" value="1"/>
</dbReference>
<dbReference type="EMBL" id="CQEH01000005">
    <property type="protein sequence ID" value="CNK88569.1"/>
    <property type="molecule type" value="Genomic_DNA"/>
</dbReference>
<evidence type="ECO:0000313" key="12">
    <source>
        <dbReference type="Proteomes" id="UP000038647"/>
    </source>
</evidence>
<dbReference type="Proteomes" id="UP000038647">
    <property type="component" value="Unassembled WGS sequence"/>
</dbReference>
<dbReference type="SUPFAM" id="SSF51569">
    <property type="entry name" value="Aldolase"/>
    <property type="match status" value="1"/>
</dbReference>
<dbReference type="NCBIfam" id="TIGR00034">
    <property type="entry name" value="aroFGH"/>
    <property type="match status" value="1"/>
</dbReference>
<evidence type="ECO:0000256" key="6">
    <source>
        <dbReference type="ARBA" id="ARBA00023141"/>
    </source>
</evidence>
<evidence type="ECO:0000256" key="3">
    <source>
        <dbReference type="ARBA" id="ARBA00007985"/>
    </source>
</evidence>
<feature type="domain" description="DAHP synthetase I/KDSA" evidence="9">
    <location>
        <begin position="40"/>
        <end position="338"/>
    </location>
</feature>
<accession>A0A0T9TEQ0</accession>
<dbReference type="STRING" id="1453495.AT01_3828"/>
<dbReference type="EMBL" id="CQEJ01000005">
    <property type="protein sequence ID" value="CNK78070.1"/>
    <property type="molecule type" value="Genomic_DNA"/>
</dbReference>
<evidence type="ECO:0000313" key="11">
    <source>
        <dbReference type="EMBL" id="CNK88569.1"/>
    </source>
</evidence>
<dbReference type="GO" id="GO:0009423">
    <property type="term" value="P:chorismate biosynthetic process"/>
    <property type="evidence" value="ECO:0007669"/>
    <property type="project" value="UniProtKB-UniPathway"/>
</dbReference>
<evidence type="ECO:0000256" key="5">
    <source>
        <dbReference type="ARBA" id="ARBA00022679"/>
    </source>
</evidence>
<dbReference type="GO" id="GO:0003849">
    <property type="term" value="F:3-deoxy-7-phosphoheptulonate synthase activity"/>
    <property type="evidence" value="ECO:0007669"/>
    <property type="project" value="UniProtKB-EC"/>
</dbReference>
<dbReference type="NCBIfam" id="NF006723">
    <property type="entry name" value="PRK09261.1-1"/>
    <property type="match status" value="1"/>
</dbReference>
<dbReference type="eggNOG" id="COG0722">
    <property type="taxonomic scope" value="Bacteria"/>
</dbReference>
<evidence type="ECO:0000259" key="9">
    <source>
        <dbReference type="Pfam" id="PF00793"/>
    </source>
</evidence>
<keyword evidence="12" id="KW-1185">Reference proteome</keyword>
<gene>
    <name evidence="10" type="primary">aroG</name>
    <name evidence="10" type="ORF">ERS137965_01043</name>
    <name evidence="11" type="ORF">ERS137966_01567</name>
</gene>
<reference evidence="11 12" key="1">
    <citation type="submission" date="2015-03" db="EMBL/GenBank/DDBJ databases">
        <authorList>
            <consortium name="Pathogen Informatics"/>
            <person name="Murphy D."/>
        </authorList>
    </citation>
    <scope>NUCLEOTIDE SEQUENCE [LARGE SCALE GENOMIC DNA]</scope>
    <source>
        <strain evidence="11 12">IP08791</strain>
    </source>
</reference>
<dbReference type="GO" id="GO:0009073">
    <property type="term" value="P:aromatic amino acid family biosynthetic process"/>
    <property type="evidence" value="ECO:0007669"/>
    <property type="project" value="UniProtKB-KW"/>
</dbReference>
<dbReference type="UniPathway" id="UPA00053">
    <property type="reaction ID" value="UER00084"/>
</dbReference>
<dbReference type="Gene3D" id="3.20.20.70">
    <property type="entry name" value="Aldolase class I"/>
    <property type="match status" value="1"/>
</dbReference>
<comment type="function">
    <text evidence="1 8">Stereospecific condensation of phosphoenolpyruvate (PEP) and D-erythrose-4-phosphate (E4P) giving rise to 3-deoxy-D-arabino-heptulosonate-7-phosphate (DAHP).</text>
</comment>
<comment type="pathway">
    <text evidence="2 8">Metabolic intermediate biosynthesis; chorismate biosynthesis; chorismate from D-erythrose 4-phosphate and phosphoenolpyruvate: step 1/7.</text>
</comment>
<evidence type="ECO:0000256" key="8">
    <source>
        <dbReference type="PIRNR" id="PIRNR001361"/>
    </source>
</evidence>
<keyword evidence="4 8" id="KW-0028">Amino-acid biosynthesis</keyword>
<proteinExistence type="inferred from homology"/>
<reference evidence="10 13" key="2">
    <citation type="submission" date="2015-03" db="EMBL/GenBank/DDBJ databases">
        <authorList>
            <person name="Murphy D."/>
        </authorList>
    </citation>
    <scope>NUCLEOTIDE SEQUENCE [LARGE SCALE GENOMIC DNA]</scope>
    <source>
        <strain evidence="10 13">IP06005</strain>
    </source>
</reference>
<dbReference type="FunFam" id="3.20.20.70:FF:000005">
    <property type="entry name" value="Phospho-2-dehydro-3-deoxyheptonate aldolase"/>
    <property type="match status" value="1"/>
</dbReference>
<dbReference type="GO" id="GO:0042802">
    <property type="term" value="F:identical protein binding"/>
    <property type="evidence" value="ECO:0007669"/>
    <property type="project" value="UniProtKB-ARBA"/>
</dbReference>
<dbReference type="AlphaFoldDB" id="A0A0T9TEQ0"/>
<dbReference type="RefSeq" id="WP_004704136.1">
    <property type="nucleotide sequence ID" value="NZ_CABHPY010000048.1"/>
</dbReference>
<keyword evidence="6 8" id="KW-0057">Aromatic amino acid biosynthesis</keyword>
<dbReference type="PANTHER" id="PTHR21225">
    <property type="entry name" value="PHOSPHO-2-DEHYDRO-3-DEOXYHEPTONATE ALDOLASE DAHP SYNTHETASE"/>
    <property type="match status" value="1"/>
</dbReference>
<dbReference type="Proteomes" id="UP000041595">
    <property type="component" value="Unassembled WGS sequence"/>
</dbReference>
<evidence type="ECO:0000313" key="13">
    <source>
        <dbReference type="Proteomes" id="UP000041595"/>
    </source>
</evidence>
<dbReference type="InterPro" id="IPR013785">
    <property type="entry name" value="Aldolase_TIM"/>
</dbReference>
<name>A0A0T9TEQ0_YERAL</name>
<dbReference type="PANTHER" id="PTHR21225:SF12">
    <property type="entry name" value="PHOSPHO-2-DEHYDRO-3-DEOXYHEPTONATE ALDOLASE, TYROSINE-INHIBITED"/>
    <property type="match status" value="1"/>
</dbReference>
<evidence type="ECO:0000256" key="7">
    <source>
        <dbReference type="ARBA" id="ARBA00047508"/>
    </source>
</evidence>
<dbReference type="InterPro" id="IPR006218">
    <property type="entry name" value="DAHP1/KDSA"/>
</dbReference>
<sequence>MTYQNDDLRIKEIKELLPPVALLERFPATTKAAETVSKSRNAIHNILRAKDDRLLVVIGPCSIHDTQAATEYAARLLTLRDELQGELEVVMRVYFEKPRTTVGWKGLINDPHMDGSYDINDGLRIARKLLLDINDSGLPAAGEFLDMITPQYLADLMSWGAIGARTTESQVHRELASGLSCPVGFKNGTDGTIKVAIDAINAASAPHCFLSVTKWGHSAIVNTAGNDDCHIILRGGKEPNYSSAHVAAVKEGLNKAKLEPQIMIDFSHANSSKQFQKQMEVSKDVCNQIAHGEKSIIGVMIESHLVEGNQNLESGEPLIYGKSVTDACIGWEDTETVLRELAEAVKARRQ</sequence>
<protein>
    <recommendedName>
        <fullName evidence="8">Phospho-2-dehydro-3-deoxyheptonate aldolase</fullName>
        <ecNumber evidence="8">2.5.1.54</ecNumber>
    </recommendedName>
</protein>
<comment type="catalytic activity">
    <reaction evidence="7 8">
        <text>D-erythrose 4-phosphate + phosphoenolpyruvate + H2O = 7-phospho-2-dehydro-3-deoxy-D-arabino-heptonate + phosphate</text>
        <dbReference type="Rhea" id="RHEA:14717"/>
        <dbReference type="ChEBI" id="CHEBI:15377"/>
        <dbReference type="ChEBI" id="CHEBI:16897"/>
        <dbReference type="ChEBI" id="CHEBI:43474"/>
        <dbReference type="ChEBI" id="CHEBI:58394"/>
        <dbReference type="ChEBI" id="CHEBI:58702"/>
        <dbReference type="EC" id="2.5.1.54"/>
    </reaction>
</comment>
<dbReference type="PIRSF" id="PIRSF001361">
    <property type="entry name" value="DAHP_synthase"/>
    <property type="match status" value="1"/>
</dbReference>
<dbReference type="EC" id="2.5.1.54" evidence="8"/>
<evidence type="ECO:0000313" key="10">
    <source>
        <dbReference type="EMBL" id="CNK78070.1"/>
    </source>
</evidence>
<keyword evidence="5 8" id="KW-0808">Transferase</keyword>
<dbReference type="OrthoDB" id="9807331at2"/>
<organism evidence="10 13">
    <name type="scientific">Yersinia aldovae</name>
    <dbReference type="NCBI Taxonomy" id="29483"/>
    <lineage>
        <taxon>Bacteria</taxon>
        <taxon>Pseudomonadati</taxon>
        <taxon>Pseudomonadota</taxon>
        <taxon>Gammaproteobacteria</taxon>
        <taxon>Enterobacterales</taxon>
        <taxon>Yersiniaceae</taxon>
        <taxon>Yersinia</taxon>
    </lineage>
</organism>
<dbReference type="GO" id="GO:0008652">
    <property type="term" value="P:amino acid biosynthetic process"/>
    <property type="evidence" value="ECO:0007669"/>
    <property type="project" value="UniProtKB-KW"/>
</dbReference>
<evidence type="ECO:0000256" key="4">
    <source>
        <dbReference type="ARBA" id="ARBA00022605"/>
    </source>
</evidence>
<evidence type="ECO:0000256" key="1">
    <source>
        <dbReference type="ARBA" id="ARBA00003726"/>
    </source>
</evidence>
<comment type="similarity">
    <text evidence="3 8">Belongs to the class-I DAHP synthase family.</text>
</comment>
<evidence type="ECO:0000256" key="2">
    <source>
        <dbReference type="ARBA" id="ARBA00004688"/>
    </source>
</evidence>
<dbReference type="NCBIfam" id="NF009395">
    <property type="entry name" value="PRK12755.1"/>
    <property type="match status" value="1"/>
</dbReference>
<dbReference type="InterPro" id="IPR006219">
    <property type="entry name" value="DAHP_synth_1"/>
</dbReference>
<dbReference type="GO" id="GO:0005737">
    <property type="term" value="C:cytoplasm"/>
    <property type="evidence" value="ECO:0007669"/>
    <property type="project" value="TreeGrafter"/>
</dbReference>